<reference evidence="1 4" key="1">
    <citation type="submission" date="2015-06" db="EMBL/GenBank/DDBJ databases">
        <title>Genome sequence of Pseudoalteromonas carrageenovora.</title>
        <authorList>
            <person name="Xie B.-B."/>
            <person name="Rong J.-C."/>
            <person name="Qin Q.-L."/>
            <person name="Zhang Y.-Z."/>
        </authorList>
    </citation>
    <scope>NUCLEOTIDE SEQUENCE [LARGE SCALE GENOMIC DNA]</scope>
    <source>
        <strain evidence="1 4">IAM 12662</strain>
    </source>
</reference>
<keyword evidence="4" id="KW-1185">Reference proteome</keyword>
<sequence length="161" mass="18253">MYLLNNYNIELPRVFRSMIKSNLGKFLLIIPVFFIAPCNGAQGTSQVIFKCNADVPTPIELVINKVGNKFHLDKFIINAATVIDSADFKAVEKSSYHRSLVTEYSLAFSEGKREVIVSDYYSEEFDTVTKEKTVTLQKNDIKKYWTCDSTAISKLASIDDF</sequence>
<evidence type="ECO:0000313" key="2">
    <source>
        <dbReference type="EMBL" id="SOU42736.1"/>
    </source>
</evidence>
<accession>A0A2K4XEJ1</accession>
<name>A0A2K4XEJ1_PSEVC</name>
<reference evidence="2 3" key="2">
    <citation type="submission" date="2017-11" db="EMBL/GenBank/DDBJ databases">
        <authorList>
            <person name="Han C.G."/>
        </authorList>
    </citation>
    <scope>NUCLEOTIDE SEQUENCE [LARGE SCALE GENOMIC DNA]</scope>
    <source>
        <strain evidence="3">ATCC 43555</strain>
        <strain evidence="2">ATCC43555</strain>
    </source>
</reference>
<evidence type="ECO:0000313" key="1">
    <source>
        <dbReference type="EMBL" id="MBE0384351.1"/>
    </source>
</evidence>
<organism evidence="2 3">
    <name type="scientific">Pseudoalteromonas carrageenovora IAM 12662</name>
    <dbReference type="NCBI Taxonomy" id="1314868"/>
    <lineage>
        <taxon>Bacteria</taxon>
        <taxon>Pseudomonadati</taxon>
        <taxon>Pseudomonadota</taxon>
        <taxon>Gammaproteobacteria</taxon>
        <taxon>Alteromonadales</taxon>
        <taxon>Pseudoalteromonadaceae</taxon>
        <taxon>Pseudoalteromonas</taxon>
    </lineage>
</organism>
<dbReference type="OrthoDB" id="6313352at2"/>
<dbReference type="GeneID" id="93665446"/>
<dbReference type="EMBL" id="LT965929">
    <property type="protein sequence ID" value="SOU42736.1"/>
    <property type="molecule type" value="Genomic_DNA"/>
</dbReference>
<proteinExistence type="predicted"/>
<dbReference type="AlphaFoldDB" id="A0A2K4XEJ1"/>
<dbReference type="Proteomes" id="UP000615003">
    <property type="component" value="Unassembled WGS sequence"/>
</dbReference>
<protein>
    <submittedName>
        <fullName evidence="2">Uncharacterized protein</fullName>
    </submittedName>
</protein>
<dbReference type="RefSeq" id="WP_104643871.1">
    <property type="nucleotide sequence ID" value="NZ_LT965929.1"/>
</dbReference>
<evidence type="ECO:0000313" key="3">
    <source>
        <dbReference type="Proteomes" id="UP000238288"/>
    </source>
</evidence>
<gene>
    <name evidence="2" type="ORF">PCAR9_B0259</name>
    <name evidence="1" type="ORF">PCARR_b0315</name>
</gene>
<evidence type="ECO:0000313" key="4">
    <source>
        <dbReference type="Proteomes" id="UP000615003"/>
    </source>
</evidence>
<dbReference type="EMBL" id="AQGW01000025">
    <property type="protein sequence ID" value="MBE0384351.1"/>
    <property type="molecule type" value="Genomic_DNA"/>
</dbReference>
<dbReference type="Proteomes" id="UP000238288">
    <property type="component" value="Chromosome PCAR9b"/>
</dbReference>